<dbReference type="Proteomes" id="UP001201163">
    <property type="component" value="Unassembled WGS sequence"/>
</dbReference>
<feature type="region of interest" description="Disordered" evidence="2">
    <location>
        <begin position="1"/>
        <end position="39"/>
    </location>
</feature>
<dbReference type="GO" id="GO:0005737">
    <property type="term" value="C:cytoplasm"/>
    <property type="evidence" value="ECO:0007669"/>
    <property type="project" value="TreeGrafter"/>
</dbReference>
<dbReference type="Gene3D" id="3.40.50.12660">
    <property type="match status" value="1"/>
</dbReference>
<dbReference type="InterPro" id="IPR050452">
    <property type="entry name" value="Metacaspase"/>
</dbReference>
<evidence type="ECO:0000259" key="3">
    <source>
        <dbReference type="Pfam" id="PF00656"/>
    </source>
</evidence>
<evidence type="ECO:0000256" key="1">
    <source>
        <dbReference type="ARBA" id="ARBA00009005"/>
    </source>
</evidence>
<sequence>MGNFVSSSCSASSRPTTTPSPSPLPTSPPPPPSSSHRNDRCALTSALATHATRLANLFRWSSSPGGRIRLDDIEEGLSLPADDDGPRGPHTYTDVPNGRRRALLIGIAYHGELLNTHKDVDRYRDVLLGTYGYPAEDVVVLKDDPALPAHLQPTRENILRELRNLVADAASGDRFTFLYSGHSNQQRSKDLNEEDFQDEYLITIDDDIVVDNELNDILVKPLPAGCSLFALLDTCHSGTLLDLPHYHCNSVYVPWRSKGKRRTNSWQNVTGAFAIFTSRNLTTIVIKSPSPVRRNAACIQDPRFSETAPTPLRSAIANLFAWGSKRRAAPRTNARSVLPIFVSIPLSIDPRVAPAPIEVGARHLREHDLPSSPRQCASPVSRFPCNGWCRADSEAQTATVVSLAACSDYQRTWEAYDSSLTGIVCGFLEENQRPSYKELMMHINYKLHATSRQLHEWTRSEKTKLKKAQPEASATGAAAARARDDEKQQQQASIPNYAEKPSSADAESSSSFDGEMDNFQTPLLSSLAPLNMQDVLRV</sequence>
<dbReference type="PANTHER" id="PTHR48104">
    <property type="entry name" value="METACASPASE-4"/>
    <property type="match status" value="1"/>
</dbReference>
<dbReference type="EMBL" id="JAKELL010000015">
    <property type="protein sequence ID" value="KAH8994282.1"/>
    <property type="molecule type" value="Genomic_DNA"/>
</dbReference>
<gene>
    <name evidence="4" type="ORF">EDB92DRAFT_1944154</name>
</gene>
<dbReference type="PANTHER" id="PTHR48104:SF30">
    <property type="entry name" value="METACASPASE-1"/>
    <property type="match status" value="1"/>
</dbReference>
<dbReference type="InterPro" id="IPR011600">
    <property type="entry name" value="Pept_C14_caspase"/>
</dbReference>
<feature type="compositionally biased region" description="Low complexity" evidence="2">
    <location>
        <begin position="470"/>
        <end position="480"/>
    </location>
</feature>
<evidence type="ECO:0000313" key="5">
    <source>
        <dbReference type="Proteomes" id="UP001201163"/>
    </source>
</evidence>
<evidence type="ECO:0000313" key="4">
    <source>
        <dbReference type="EMBL" id="KAH8994282.1"/>
    </source>
</evidence>
<feature type="domain" description="Peptidase C14 caspase" evidence="3">
    <location>
        <begin position="99"/>
        <end position="460"/>
    </location>
</feature>
<evidence type="ECO:0000256" key="2">
    <source>
        <dbReference type="SAM" id="MobiDB-lite"/>
    </source>
</evidence>
<keyword evidence="5" id="KW-1185">Reference proteome</keyword>
<feature type="compositionally biased region" description="Low complexity" evidence="2">
    <location>
        <begin position="1"/>
        <end position="17"/>
    </location>
</feature>
<dbReference type="GO" id="GO:0006508">
    <property type="term" value="P:proteolysis"/>
    <property type="evidence" value="ECO:0007669"/>
    <property type="project" value="InterPro"/>
</dbReference>
<dbReference type="Pfam" id="PF00656">
    <property type="entry name" value="Peptidase_C14"/>
    <property type="match status" value="1"/>
</dbReference>
<accession>A0AAD4QF65</accession>
<name>A0AAD4QF65_9AGAM</name>
<dbReference type="GO" id="GO:0004197">
    <property type="term" value="F:cysteine-type endopeptidase activity"/>
    <property type="evidence" value="ECO:0007669"/>
    <property type="project" value="InterPro"/>
</dbReference>
<comment type="similarity">
    <text evidence="1">Belongs to the peptidase C14B family.</text>
</comment>
<organism evidence="4 5">
    <name type="scientific">Lactarius akahatsu</name>
    <dbReference type="NCBI Taxonomy" id="416441"/>
    <lineage>
        <taxon>Eukaryota</taxon>
        <taxon>Fungi</taxon>
        <taxon>Dikarya</taxon>
        <taxon>Basidiomycota</taxon>
        <taxon>Agaricomycotina</taxon>
        <taxon>Agaricomycetes</taxon>
        <taxon>Russulales</taxon>
        <taxon>Russulaceae</taxon>
        <taxon>Lactarius</taxon>
    </lineage>
</organism>
<dbReference type="AlphaFoldDB" id="A0AAD4QF65"/>
<reference evidence="4" key="1">
    <citation type="submission" date="2022-01" db="EMBL/GenBank/DDBJ databases">
        <title>Comparative genomics reveals a dynamic genome evolution in the ectomycorrhizal milk-cap (Lactarius) mushrooms.</title>
        <authorList>
            <consortium name="DOE Joint Genome Institute"/>
            <person name="Lebreton A."/>
            <person name="Tang N."/>
            <person name="Kuo A."/>
            <person name="LaButti K."/>
            <person name="Drula E."/>
            <person name="Barry K."/>
            <person name="Clum A."/>
            <person name="Lipzen A."/>
            <person name="Mousain D."/>
            <person name="Ng V."/>
            <person name="Wang R."/>
            <person name="Wang X."/>
            <person name="Dai Y."/>
            <person name="Henrissat B."/>
            <person name="Grigoriev I.V."/>
            <person name="Guerin-Laguette A."/>
            <person name="Yu F."/>
            <person name="Martin F.M."/>
        </authorList>
    </citation>
    <scope>NUCLEOTIDE SEQUENCE</scope>
    <source>
        <strain evidence="4">QP</strain>
    </source>
</reference>
<comment type="caution">
    <text evidence="4">The sequence shown here is derived from an EMBL/GenBank/DDBJ whole genome shotgun (WGS) entry which is preliminary data.</text>
</comment>
<feature type="region of interest" description="Disordered" evidence="2">
    <location>
        <begin position="459"/>
        <end position="517"/>
    </location>
</feature>
<feature type="compositionally biased region" description="Pro residues" evidence="2">
    <location>
        <begin position="18"/>
        <end position="33"/>
    </location>
</feature>
<proteinExistence type="inferred from homology"/>
<protein>
    <submittedName>
        <fullName evidence="4">Caspase domain-containing protein</fullName>
    </submittedName>
</protein>